<comment type="caution">
    <text evidence="3">The sequence shown here is derived from an EMBL/GenBank/DDBJ whole genome shotgun (WGS) entry which is preliminary data.</text>
</comment>
<evidence type="ECO:0000313" key="3">
    <source>
        <dbReference type="EMBL" id="HIZ88535.1"/>
    </source>
</evidence>
<name>A0A9D2KAA2_9BACT</name>
<proteinExistence type="predicted"/>
<dbReference type="GO" id="GO:0030313">
    <property type="term" value="C:cell envelope"/>
    <property type="evidence" value="ECO:0007669"/>
    <property type="project" value="UniProtKB-SubCell"/>
</dbReference>
<dbReference type="Gene3D" id="1.10.1130.10">
    <property type="entry name" value="Flavocytochrome C3, Chain A"/>
    <property type="match status" value="1"/>
</dbReference>
<organism evidence="3 4">
    <name type="scientific">Candidatus Mucispirillum faecigallinarum</name>
    <dbReference type="NCBI Taxonomy" id="2838699"/>
    <lineage>
        <taxon>Bacteria</taxon>
        <taxon>Pseudomonadati</taxon>
        <taxon>Deferribacterota</taxon>
        <taxon>Deferribacteres</taxon>
        <taxon>Deferribacterales</taxon>
        <taxon>Mucispirillaceae</taxon>
        <taxon>Mucispirillum</taxon>
    </lineage>
</organism>
<dbReference type="Pfam" id="PF14522">
    <property type="entry name" value="Cytochrome_C7"/>
    <property type="match status" value="1"/>
</dbReference>
<protein>
    <submittedName>
        <fullName evidence="3">Cytochrome c3 family protein</fullName>
    </submittedName>
</protein>
<dbReference type="AlphaFoldDB" id="A0A9D2KAA2"/>
<sequence>MKKHIIFLTFLFSLIFTAVYAQQEAAEHPMPMEGKDCVVCHAPGSTEEVPADPAAYEQWSNSMHGLNSVKCVTCHGDESTFKPDSSVNTCLSCHPQETTVINRKVEIGDNGLICSSCHKVHDFTVTAEDKPVHTK</sequence>
<dbReference type="Proteomes" id="UP000824176">
    <property type="component" value="Unassembled WGS sequence"/>
</dbReference>
<evidence type="ECO:0000313" key="4">
    <source>
        <dbReference type="Proteomes" id="UP000824176"/>
    </source>
</evidence>
<feature type="signal peptide" evidence="1">
    <location>
        <begin position="1"/>
        <end position="21"/>
    </location>
</feature>
<accession>A0A9D2KAA2</accession>
<reference evidence="3" key="2">
    <citation type="submission" date="2021-04" db="EMBL/GenBank/DDBJ databases">
        <authorList>
            <person name="Gilroy R."/>
        </authorList>
    </citation>
    <scope>NUCLEOTIDE SEQUENCE</scope>
    <source>
        <strain evidence="3">ChiW4-1371</strain>
    </source>
</reference>
<evidence type="ECO:0000259" key="2">
    <source>
        <dbReference type="Pfam" id="PF14522"/>
    </source>
</evidence>
<evidence type="ECO:0000256" key="1">
    <source>
        <dbReference type="SAM" id="SignalP"/>
    </source>
</evidence>
<keyword evidence="1" id="KW-0732">Signal</keyword>
<dbReference type="EMBL" id="DXAQ01000018">
    <property type="protein sequence ID" value="HIZ88535.1"/>
    <property type="molecule type" value="Genomic_DNA"/>
</dbReference>
<dbReference type="GO" id="GO:0046872">
    <property type="term" value="F:metal ion binding"/>
    <property type="evidence" value="ECO:0007669"/>
    <property type="project" value="UniProtKB-KW"/>
</dbReference>
<dbReference type="InterPro" id="IPR029467">
    <property type="entry name" value="Cyt_c7-like"/>
</dbReference>
<gene>
    <name evidence="3" type="ORF">H9804_01190</name>
</gene>
<dbReference type="InterPro" id="IPR036280">
    <property type="entry name" value="Multihaem_cyt_sf"/>
</dbReference>
<dbReference type="SUPFAM" id="SSF48695">
    <property type="entry name" value="Multiheme cytochromes"/>
    <property type="match status" value="1"/>
</dbReference>
<reference evidence="3" key="1">
    <citation type="journal article" date="2021" name="PeerJ">
        <title>Extensive microbial diversity within the chicken gut microbiome revealed by metagenomics and culture.</title>
        <authorList>
            <person name="Gilroy R."/>
            <person name="Ravi A."/>
            <person name="Getino M."/>
            <person name="Pursley I."/>
            <person name="Horton D.L."/>
            <person name="Alikhan N.F."/>
            <person name="Baker D."/>
            <person name="Gharbi K."/>
            <person name="Hall N."/>
            <person name="Watson M."/>
            <person name="Adriaenssens E.M."/>
            <person name="Foster-Nyarko E."/>
            <person name="Jarju S."/>
            <person name="Secka A."/>
            <person name="Antonio M."/>
            <person name="Oren A."/>
            <person name="Chaudhuri R.R."/>
            <person name="La Ragione R."/>
            <person name="Hildebrand F."/>
            <person name="Pallen M.J."/>
        </authorList>
    </citation>
    <scope>NUCLEOTIDE SEQUENCE</scope>
    <source>
        <strain evidence="3">ChiW4-1371</strain>
    </source>
</reference>
<feature type="chain" id="PRO_5039060318" evidence="1">
    <location>
        <begin position="22"/>
        <end position="135"/>
    </location>
</feature>
<feature type="domain" description="Cytochrome c7-like" evidence="2">
    <location>
        <begin position="32"/>
        <end position="94"/>
    </location>
</feature>